<organism evidence="1 2">
    <name type="scientific">Hominimerdicola aceti</name>
    <dbReference type="NCBI Taxonomy" id="2981726"/>
    <lineage>
        <taxon>Bacteria</taxon>
        <taxon>Bacillati</taxon>
        <taxon>Bacillota</taxon>
        <taxon>Clostridia</taxon>
        <taxon>Eubacteriales</taxon>
        <taxon>Oscillospiraceae</taxon>
        <taxon>Hominimerdicola</taxon>
    </lineage>
</organism>
<reference evidence="1 2" key="1">
    <citation type="journal article" date="2021" name="ISME Commun">
        <title>Automated analysis of genomic sequences facilitates high-throughput and comprehensive description of bacteria.</title>
        <authorList>
            <person name="Hitch T.C.A."/>
        </authorList>
    </citation>
    <scope>NUCLEOTIDE SEQUENCE [LARGE SCALE GENOMIC DNA]</scope>
    <source>
        <strain evidence="1 2">Sanger_31</strain>
    </source>
</reference>
<dbReference type="Proteomes" id="UP001208131">
    <property type="component" value="Unassembled WGS sequence"/>
</dbReference>
<sequence length="65" mass="7415">MRKLSRYIPKELSQSAGKIKLIDPPKGRISSKAAYRLERSISVQLTSNESESLKSLAYAKRNEYQ</sequence>
<evidence type="ECO:0000313" key="1">
    <source>
        <dbReference type="EMBL" id="MCU6706083.1"/>
    </source>
</evidence>
<dbReference type="RefSeq" id="WP_267301263.1">
    <property type="nucleotide sequence ID" value="NZ_JAOQJZ010000008.1"/>
</dbReference>
<dbReference type="EMBL" id="JAOQJZ010000008">
    <property type="protein sequence ID" value="MCU6706083.1"/>
    <property type="molecule type" value="Genomic_DNA"/>
</dbReference>
<protein>
    <submittedName>
        <fullName evidence="1">Uncharacterized protein</fullName>
    </submittedName>
</protein>
<gene>
    <name evidence="1" type="ORF">OCV57_09110</name>
</gene>
<accession>A0AAE3ILG9</accession>
<comment type="caution">
    <text evidence="1">The sequence shown here is derived from an EMBL/GenBank/DDBJ whole genome shotgun (WGS) entry which is preliminary data.</text>
</comment>
<dbReference type="AlphaFoldDB" id="A0AAE3ILG9"/>
<proteinExistence type="predicted"/>
<evidence type="ECO:0000313" key="2">
    <source>
        <dbReference type="Proteomes" id="UP001208131"/>
    </source>
</evidence>
<keyword evidence="2" id="KW-1185">Reference proteome</keyword>
<name>A0AAE3ILG9_9FIRM</name>